<name>C1DE89_AZOVD</name>
<dbReference type="EMBL" id="CP001157">
    <property type="protein sequence ID" value="ACO80197.1"/>
    <property type="molecule type" value="Genomic_DNA"/>
</dbReference>
<dbReference type="GeneID" id="88187004"/>
<sequence length="84" mass="9247">MSTIVRTTAAIADKALETIRYGKDNVRWLGALMTAIRLDLEHNEGRRVADLASLGWDLSSDCANYLDAQAERLERGLDAAEVQA</sequence>
<evidence type="ECO:0000313" key="1">
    <source>
        <dbReference type="EMBL" id="ACO80197.1"/>
    </source>
</evidence>
<reference evidence="1 2" key="1">
    <citation type="journal article" date="2009" name="J. Bacteriol.">
        <title>Genome sequence of Azotobacter vinelandii, an obligate aerobe specialized to support diverse anaerobic metabolic processes.</title>
        <authorList>
            <person name="Setubal J.C."/>
            <person name="dos Santos P."/>
            <person name="Goldman B.S."/>
            <person name="Ertesvag H."/>
            <person name="Espin G."/>
            <person name="Rubio L.M."/>
            <person name="Valla S."/>
            <person name="Almeida N.F."/>
            <person name="Balasubramanian D."/>
            <person name="Cromes L."/>
            <person name="Curatti L."/>
            <person name="Du Z."/>
            <person name="Godsy E."/>
            <person name="Goodner B."/>
            <person name="Hellner-Burris K."/>
            <person name="Hernandez J.A."/>
            <person name="Houmiel K."/>
            <person name="Imperial J."/>
            <person name="Kennedy C."/>
            <person name="Larson T.J."/>
            <person name="Latreille P."/>
            <person name="Ligon L.S."/>
            <person name="Lu J."/>
            <person name="Maerk M."/>
            <person name="Miller N.M."/>
            <person name="Norton S."/>
            <person name="O'Carroll I.P."/>
            <person name="Paulsen I."/>
            <person name="Raulfs E.C."/>
            <person name="Roemer R."/>
            <person name="Rosser J."/>
            <person name="Segura D."/>
            <person name="Slater S."/>
            <person name="Stricklin S.L."/>
            <person name="Studholme D.J."/>
            <person name="Sun J."/>
            <person name="Viana C.J."/>
            <person name="Wallin E."/>
            <person name="Wang B."/>
            <person name="Wheeler C."/>
            <person name="Zhu H."/>
            <person name="Dean D.R."/>
            <person name="Dixon R."/>
            <person name="Wood D."/>
        </authorList>
    </citation>
    <scope>NUCLEOTIDE SEQUENCE [LARGE SCALE GENOMIC DNA]</scope>
    <source>
        <strain evidence="2">DJ / ATCC BAA-1303</strain>
    </source>
</reference>
<dbReference type="EnsemblBacteria" id="ACO80197">
    <property type="protein sequence ID" value="ACO80197"/>
    <property type="gene ID" value="Avin_40620"/>
</dbReference>
<organism evidence="1 2">
    <name type="scientific">Azotobacter vinelandii (strain DJ / ATCC BAA-1303)</name>
    <dbReference type="NCBI Taxonomy" id="322710"/>
    <lineage>
        <taxon>Bacteria</taxon>
        <taxon>Pseudomonadati</taxon>
        <taxon>Pseudomonadota</taxon>
        <taxon>Gammaproteobacteria</taxon>
        <taxon>Pseudomonadales</taxon>
        <taxon>Pseudomonadaceae</taxon>
        <taxon>Azotobacter</taxon>
    </lineage>
</organism>
<dbReference type="OrthoDB" id="7009169at2"/>
<dbReference type="AlphaFoldDB" id="C1DE89"/>
<keyword evidence="2" id="KW-1185">Reference proteome</keyword>
<protein>
    <submittedName>
        <fullName evidence="1">Uncharacterized protein</fullName>
    </submittedName>
</protein>
<proteinExistence type="predicted"/>
<accession>C1DE89</accession>
<dbReference type="Proteomes" id="UP000002424">
    <property type="component" value="Chromosome"/>
</dbReference>
<dbReference type="RefSeq" id="WP_012702570.1">
    <property type="nucleotide sequence ID" value="NC_012560.1"/>
</dbReference>
<dbReference type="KEGG" id="avn:Avin_40620"/>
<dbReference type="HOGENOM" id="CLU_189180_0_0_6"/>
<dbReference type="eggNOG" id="ENOG502ZPS7">
    <property type="taxonomic scope" value="Bacteria"/>
</dbReference>
<dbReference type="STRING" id="322710.Avin_40620"/>
<evidence type="ECO:0000313" key="2">
    <source>
        <dbReference type="Proteomes" id="UP000002424"/>
    </source>
</evidence>
<gene>
    <name evidence="1" type="ordered locus">Avin_40620</name>
</gene>